<feature type="region of interest" description="Disordered" evidence="3">
    <location>
        <begin position="172"/>
        <end position="204"/>
    </location>
</feature>
<dbReference type="PANTHER" id="PTHR47942:SF63">
    <property type="entry name" value="PENTATRICOPEPTIDE REPEAT-CONTAINING PROTEIN"/>
    <property type="match status" value="1"/>
</dbReference>
<evidence type="ECO:0000313" key="4">
    <source>
        <dbReference type="EMBL" id="CAE0636555.1"/>
    </source>
</evidence>
<dbReference type="InterPro" id="IPR051222">
    <property type="entry name" value="PPR/CCM1_RNA-binding"/>
</dbReference>
<evidence type="ECO:0000256" key="2">
    <source>
        <dbReference type="PROSITE-ProRule" id="PRU00708"/>
    </source>
</evidence>
<dbReference type="Gene3D" id="1.25.40.10">
    <property type="entry name" value="Tetratricopeptide repeat domain"/>
    <property type="match status" value="1"/>
</dbReference>
<keyword evidence="1" id="KW-0677">Repeat</keyword>
<dbReference type="InterPro" id="IPR011990">
    <property type="entry name" value="TPR-like_helical_dom_sf"/>
</dbReference>
<organism evidence="4">
    <name type="scientific">Heterosigma akashiwo</name>
    <name type="common">Chromophytic alga</name>
    <name type="synonym">Heterosigma carterae</name>
    <dbReference type="NCBI Taxonomy" id="2829"/>
    <lineage>
        <taxon>Eukaryota</taxon>
        <taxon>Sar</taxon>
        <taxon>Stramenopiles</taxon>
        <taxon>Ochrophyta</taxon>
        <taxon>Raphidophyceae</taxon>
        <taxon>Chattonellales</taxon>
        <taxon>Chattonellaceae</taxon>
        <taxon>Heterosigma</taxon>
    </lineage>
</organism>
<evidence type="ECO:0008006" key="5">
    <source>
        <dbReference type="Google" id="ProtNLM"/>
    </source>
</evidence>
<proteinExistence type="predicted"/>
<feature type="compositionally biased region" description="Polar residues" evidence="3">
    <location>
        <begin position="235"/>
        <end position="254"/>
    </location>
</feature>
<reference evidence="4" key="1">
    <citation type="submission" date="2021-01" db="EMBL/GenBank/DDBJ databases">
        <authorList>
            <person name="Corre E."/>
            <person name="Pelletier E."/>
            <person name="Niang G."/>
            <person name="Scheremetjew M."/>
            <person name="Finn R."/>
            <person name="Kale V."/>
            <person name="Holt S."/>
            <person name="Cochrane G."/>
            <person name="Meng A."/>
            <person name="Brown T."/>
            <person name="Cohen L."/>
        </authorList>
    </citation>
    <scope>NUCLEOTIDE SEQUENCE</scope>
    <source>
        <strain evidence="4">CCMP3107</strain>
    </source>
</reference>
<name>A0A7S3XZB0_HETAK</name>
<dbReference type="AlphaFoldDB" id="A0A7S3XZB0"/>
<dbReference type="NCBIfam" id="TIGR00756">
    <property type="entry name" value="PPR"/>
    <property type="match status" value="1"/>
</dbReference>
<protein>
    <recommendedName>
        <fullName evidence="5">Pentacotripeptide-repeat region of PRORP domain-containing protein</fullName>
    </recommendedName>
</protein>
<accession>A0A7S3XZB0</accession>
<evidence type="ECO:0000256" key="3">
    <source>
        <dbReference type="SAM" id="MobiDB-lite"/>
    </source>
</evidence>
<dbReference type="PROSITE" id="PS51375">
    <property type="entry name" value="PPR"/>
    <property type="match status" value="1"/>
</dbReference>
<feature type="repeat" description="PPR" evidence="2">
    <location>
        <begin position="27"/>
        <end position="62"/>
    </location>
</feature>
<feature type="region of interest" description="Disordered" evidence="3">
    <location>
        <begin position="235"/>
        <end position="267"/>
    </location>
</feature>
<gene>
    <name evidence="4" type="ORF">HAKA00212_LOCUS15317</name>
</gene>
<dbReference type="Pfam" id="PF13041">
    <property type="entry name" value="PPR_2"/>
    <property type="match status" value="1"/>
</dbReference>
<evidence type="ECO:0000256" key="1">
    <source>
        <dbReference type="ARBA" id="ARBA00022737"/>
    </source>
</evidence>
<dbReference type="EMBL" id="HBIU01033272">
    <property type="protein sequence ID" value="CAE0636555.1"/>
    <property type="molecule type" value="Transcribed_RNA"/>
</dbReference>
<sequence length="289" mass="31988">MVEDSTLCGKPYFFFSFLLIMQSSPPDTVALNSYLDACIKNGELKEAIATFEDILDQDKIQPDVITFSILITALSRNSNIFSGGKAIALYREMRSLHRIEPDTILVDSLLRACCTVGTQKKGDVLDRGFARELLSDLQTLGWPEDQIEERRQVLRSVVPTLDIEVVKESSDTASKEGVSSSSFSAATKELPFQEQDDTEEVTSVPSVVEQIFEKHGWNKIDSGFSAVDSFNFNSSKQKQASSRSTVNNSQASGSKKNKNTAEKPSVPSVVEAIFEKRGWNKFDSGFNSL</sequence>
<dbReference type="InterPro" id="IPR002885">
    <property type="entry name" value="PPR_rpt"/>
</dbReference>
<dbReference type="PANTHER" id="PTHR47942">
    <property type="entry name" value="TETRATRICOPEPTIDE REPEAT (TPR)-LIKE SUPERFAMILY PROTEIN-RELATED"/>
    <property type="match status" value="1"/>
</dbReference>